<dbReference type="InterPro" id="IPR007266">
    <property type="entry name" value="Ero1"/>
</dbReference>
<evidence type="ECO:0000256" key="13">
    <source>
        <dbReference type="ARBA" id="ARBA00023157"/>
    </source>
</evidence>
<feature type="binding site" evidence="17">
    <location>
        <position position="158"/>
    </location>
    <ligand>
        <name>FAD</name>
        <dbReference type="ChEBI" id="CHEBI:57692"/>
    </ligand>
</feature>
<dbReference type="Proteomes" id="UP001295684">
    <property type="component" value="Unassembled WGS sequence"/>
</dbReference>
<evidence type="ECO:0000256" key="3">
    <source>
        <dbReference type="ARBA" id="ARBA00008277"/>
    </source>
</evidence>
<comment type="subunit">
    <text evidence="4">May function both as a monomer and a homodimer.</text>
</comment>
<comment type="caution">
    <text evidence="19">The sequence shown here is derived from an EMBL/GenBank/DDBJ whole genome shotgun (WGS) entry which is preliminary data.</text>
</comment>
<dbReference type="InterPro" id="IPR037192">
    <property type="entry name" value="ERO1-like_sf"/>
</dbReference>
<name>A0AAD1XC13_EUPCR</name>
<feature type="active site" description="Nucleophile" evidence="16">
    <location>
        <position position="315"/>
    </location>
</feature>
<evidence type="ECO:0000256" key="10">
    <source>
        <dbReference type="ARBA" id="ARBA00022982"/>
    </source>
</evidence>
<evidence type="ECO:0000256" key="11">
    <source>
        <dbReference type="ARBA" id="ARBA00023002"/>
    </source>
</evidence>
<evidence type="ECO:0000313" key="20">
    <source>
        <dbReference type="Proteomes" id="UP001295684"/>
    </source>
</evidence>
<dbReference type="PIRSF" id="PIRSF017205">
    <property type="entry name" value="ERO1"/>
    <property type="match status" value="1"/>
</dbReference>
<dbReference type="EMBL" id="CAMPGE010007408">
    <property type="protein sequence ID" value="CAI2366328.1"/>
    <property type="molecule type" value="Genomic_DNA"/>
</dbReference>
<organism evidence="19 20">
    <name type="scientific">Euplotes crassus</name>
    <dbReference type="NCBI Taxonomy" id="5936"/>
    <lineage>
        <taxon>Eukaryota</taxon>
        <taxon>Sar</taxon>
        <taxon>Alveolata</taxon>
        <taxon>Ciliophora</taxon>
        <taxon>Intramacronucleata</taxon>
        <taxon>Spirotrichea</taxon>
        <taxon>Hypotrichia</taxon>
        <taxon>Euplotida</taxon>
        <taxon>Euplotidae</taxon>
        <taxon>Moneuplotes</taxon>
    </lineage>
</organism>
<feature type="disulfide bond" description="Redox-active" evidence="18">
    <location>
        <begin position="315"/>
        <end position="318"/>
    </location>
</feature>
<reference evidence="19" key="1">
    <citation type="submission" date="2023-07" db="EMBL/GenBank/DDBJ databases">
        <authorList>
            <consortium name="AG Swart"/>
            <person name="Singh M."/>
            <person name="Singh A."/>
            <person name="Seah K."/>
            <person name="Emmerich C."/>
        </authorList>
    </citation>
    <scope>NUCLEOTIDE SEQUENCE</scope>
    <source>
        <strain evidence="19">DP1</strain>
    </source>
</reference>
<feature type="active site" evidence="16">
    <location>
        <position position="318"/>
    </location>
</feature>
<evidence type="ECO:0000256" key="18">
    <source>
        <dbReference type="PIRSR" id="PIRSR017205-3"/>
    </source>
</evidence>
<evidence type="ECO:0000256" key="14">
    <source>
        <dbReference type="ARBA" id="ARBA00023180"/>
    </source>
</evidence>
<feature type="disulfide bond" description="Redox-active" evidence="18">
    <location>
        <begin position="86"/>
        <end position="91"/>
    </location>
</feature>
<keyword evidence="10" id="KW-0249">Electron transport</keyword>
<evidence type="ECO:0000256" key="4">
    <source>
        <dbReference type="ARBA" id="ARBA00011802"/>
    </source>
</evidence>
<evidence type="ECO:0000256" key="6">
    <source>
        <dbReference type="ARBA" id="ARBA00022630"/>
    </source>
</evidence>
<gene>
    <name evidence="19" type="ORF">ECRASSUSDP1_LOCUS7601</name>
</gene>
<keyword evidence="8" id="KW-0256">Endoplasmic reticulum</keyword>
<evidence type="ECO:0000313" key="19">
    <source>
        <dbReference type="EMBL" id="CAI2366328.1"/>
    </source>
</evidence>
<accession>A0AAD1XC13</accession>
<feature type="binding site" evidence="17">
    <location>
        <position position="166"/>
    </location>
    <ligand>
        <name>FAD</name>
        <dbReference type="ChEBI" id="CHEBI:57692"/>
    </ligand>
</feature>
<keyword evidence="20" id="KW-1185">Reference proteome</keyword>
<keyword evidence="12" id="KW-0472">Membrane</keyword>
<feature type="binding site" evidence="17">
    <location>
        <position position="185"/>
    </location>
    <ligand>
        <name>FAD</name>
        <dbReference type="ChEBI" id="CHEBI:57692"/>
    </ligand>
</feature>
<dbReference type="GO" id="GO:0034975">
    <property type="term" value="P:protein folding in endoplasmic reticulum"/>
    <property type="evidence" value="ECO:0007669"/>
    <property type="project" value="InterPro"/>
</dbReference>
<evidence type="ECO:0000256" key="16">
    <source>
        <dbReference type="PIRSR" id="PIRSR017205-1"/>
    </source>
</evidence>
<dbReference type="GO" id="GO:0016972">
    <property type="term" value="F:thiol oxidase activity"/>
    <property type="evidence" value="ECO:0007669"/>
    <property type="project" value="InterPro"/>
</dbReference>
<keyword evidence="5" id="KW-0813">Transport</keyword>
<comment type="subcellular location">
    <subcellularLocation>
        <location evidence="2">Endoplasmic reticulum membrane</location>
        <topology evidence="2">Peripheral membrane protein</topology>
        <orientation evidence="2">Lumenal side</orientation>
    </subcellularLocation>
</comment>
<dbReference type="PANTHER" id="PTHR12613:SF0">
    <property type="entry name" value="ERO1-LIKE PROTEIN"/>
    <property type="match status" value="1"/>
</dbReference>
<keyword evidence="7" id="KW-0732">Signal</keyword>
<dbReference type="GO" id="GO:0005789">
    <property type="term" value="C:endoplasmic reticulum membrane"/>
    <property type="evidence" value="ECO:0007669"/>
    <property type="project" value="UniProtKB-SubCell"/>
</dbReference>
<keyword evidence="9 17" id="KW-0274">FAD</keyword>
<dbReference type="GO" id="GO:0015035">
    <property type="term" value="F:protein-disulfide reductase activity"/>
    <property type="evidence" value="ECO:0007669"/>
    <property type="project" value="InterPro"/>
</dbReference>
<proteinExistence type="inferred from homology"/>
<evidence type="ECO:0000256" key="8">
    <source>
        <dbReference type="ARBA" id="ARBA00022824"/>
    </source>
</evidence>
<evidence type="ECO:0000256" key="5">
    <source>
        <dbReference type="ARBA" id="ARBA00022448"/>
    </source>
</evidence>
<dbReference type="AlphaFoldDB" id="A0AAD1XC13"/>
<feature type="binding site" evidence="17">
    <location>
        <position position="217"/>
    </location>
    <ligand>
        <name>FAD</name>
        <dbReference type="ChEBI" id="CHEBI:57692"/>
    </ligand>
</feature>
<evidence type="ECO:0000256" key="1">
    <source>
        <dbReference type="ARBA" id="ARBA00001974"/>
    </source>
</evidence>
<dbReference type="GO" id="GO:0071949">
    <property type="term" value="F:FAD binding"/>
    <property type="evidence" value="ECO:0007669"/>
    <property type="project" value="InterPro"/>
</dbReference>
<keyword evidence="13 18" id="KW-1015">Disulfide bond</keyword>
<evidence type="ECO:0008006" key="21">
    <source>
        <dbReference type="Google" id="ProtNLM"/>
    </source>
</evidence>
<keyword evidence="15" id="KW-0676">Redox-active center</keyword>
<sequence>MKAFWSRLLILGIITAAIYYITHMEYFEYSTCHRFDPETDTEKTLLNKVNDEIHLPINQLTNTRFFKYFRANTLSSCPFWEAEMDCITKKCVVENVDTKELEKDWIEGSNTYSISKAIAQPLSDVPPEFEEGSPNQWMSLEDEEFPFADLSLSKEEATGYNGSDIWIKIHEESSSNNGPMERIFSGLHASIGMHISQYYAPFRSDDHYPNHTDFNRRVGFHKERLSNMFHLYHFILSAYNRLRLDMTANKFDYAPQNQTENDLVKKAMNKFDSVFTSTKFVAFPEELLGEDRQEFFEAQTELFNSISKYIDCITCERCKLHAKLQLSGLSAALKIMYPQTNLEELSRNEIVGFFNLIRKVSNSIDWFKWMVTL</sequence>
<evidence type="ECO:0000256" key="7">
    <source>
        <dbReference type="ARBA" id="ARBA00022729"/>
    </source>
</evidence>
<dbReference type="Pfam" id="PF04137">
    <property type="entry name" value="ERO1"/>
    <property type="match status" value="1"/>
</dbReference>
<keyword evidence="11" id="KW-0560">Oxidoreductase</keyword>
<dbReference type="PANTHER" id="PTHR12613">
    <property type="entry name" value="ERO1-RELATED"/>
    <property type="match status" value="1"/>
</dbReference>
<protein>
    <recommendedName>
        <fullName evidence="21">Endoplasmic reticulum oxidoreductin-1</fullName>
    </recommendedName>
</protein>
<evidence type="ECO:0000256" key="17">
    <source>
        <dbReference type="PIRSR" id="PIRSR017205-2"/>
    </source>
</evidence>
<keyword evidence="14" id="KW-0325">Glycoprotein</keyword>
<evidence type="ECO:0000256" key="15">
    <source>
        <dbReference type="ARBA" id="ARBA00023284"/>
    </source>
</evidence>
<evidence type="ECO:0000256" key="2">
    <source>
        <dbReference type="ARBA" id="ARBA00004367"/>
    </source>
</evidence>
<keyword evidence="6" id="KW-0285">Flavoprotein</keyword>
<comment type="similarity">
    <text evidence="3">Belongs to the EROs family.</text>
</comment>
<comment type="cofactor">
    <cofactor evidence="1 17">
        <name>FAD</name>
        <dbReference type="ChEBI" id="CHEBI:57692"/>
    </cofactor>
</comment>
<feature type="binding site" evidence="17">
    <location>
        <position position="188"/>
    </location>
    <ligand>
        <name>FAD</name>
        <dbReference type="ChEBI" id="CHEBI:57692"/>
    </ligand>
</feature>
<evidence type="ECO:0000256" key="12">
    <source>
        <dbReference type="ARBA" id="ARBA00023136"/>
    </source>
</evidence>
<evidence type="ECO:0000256" key="9">
    <source>
        <dbReference type="ARBA" id="ARBA00022827"/>
    </source>
</evidence>
<dbReference type="SUPFAM" id="SSF110019">
    <property type="entry name" value="ERO1-like"/>
    <property type="match status" value="1"/>
</dbReference>